<proteinExistence type="predicted"/>
<accession>A0A1M6ULY3</accession>
<sequence>MSTDQQLVRPAPESERRVVWFRGGDRPVGGGGNTVFVRPAHDDPARASGADPRPARSQG</sequence>
<dbReference type="STRING" id="1848.SAMN05443637_110167"/>
<dbReference type="EMBL" id="FRAP01000010">
    <property type="protein sequence ID" value="SHK70201.1"/>
    <property type="molecule type" value="Genomic_DNA"/>
</dbReference>
<evidence type="ECO:0000256" key="1">
    <source>
        <dbReference type="SAM" id="MobiDB-lite"/>
    </source>
</evidence>
<gene>
    <name evidence="2" type="ORF">SAMN05443637_110167</name>
</gene>
<protein>
    <submittedName>
        <fullName evidence="2">Uncharacterized protein</fullName>
    </submittedName>
</protein>
<reference evidence="2 3" key="1">
    <citation type="submission" date="2016-11" db="EMBL/GenBank/DDBJ databases">
        <authorList>
            <person name="Jaros S."/>
            <person name="Januszkiewicz K."/>
            <person name="Wedrychowicz H."/>
        </authorList>
    </citation>
    <scope>NUCLEOTIDE SEQUENCE [LARGE SCALE GENOMIC DNA]</scope>
    <source>
        <strain evidence="2 3">DSM 43832</strain>
    </source>
</reference>
<dbReference type="AlphaFoldDB" id="A0A1M6ULY3"/>
<feature type="region of interest" description="Disordered" evidence="1">
    <location>
        <begin position="21"/>
        <end position="59"/>
    </location>
</feature>
<name>A0A1M6ULY3_PSETH</name>
<evidence type="ECO:0000313" key="2">
    <source>
        <dbReference type="EMBL" id="SHK70201.1"/>
    </source>
</evidence>
<keyword evidence="3" id="KW-1185">Reference proteome</keyword>
<evidence type="ECO:0000313" key="3">
    <source>
        <dbReference type="Proteomes" id="UP000184363"/>
    </source>
</evidence>
<organism evidence="2 3">
    <name type="scientific">Pseudonocardia thermophila</name>
    <dbReference type="NCBI Taxonomy" id="1848"/>
    <lineage>
        <taxon>Bacteria</taxon>
        <taxon>Bacillati</taxon>
        <taxon>Actinomycetota</taxon>
        <taxon>Actinomycetes</taxon>
        <taxon>Pseudonocardiales</taxon>
        <taxon>Pseudonocardiaceae</taxon>
        <taxon>Pseudonocardia</taxon>
    </lineage>
</organism>
<dbReference type="Proteomes" id="UP000184363">
    <property type="component" value="Unassembled WGS sequence"/>
</dbReference>